<reference evidence="2 3" key="1">
    <citation type="submission" date="2018-03" db="EMBL/GenBank/DDBJ databases">
        <title>Whole genome sequencing of Histamine producing bacteria.</title>
        <authorList>
            <person name="Butler K."/>
        </authorList>
    </citation>
    <scope>NUCLEOTIDE SEQUENCE [LARGE SCALE GENOMIC DNA]</scope>
    <source>
        <strain evidence="2 3">DSM 19138</strain>
    </source>
</reference>
<dbReference type="PROSITE" id="PS51208">
    <property type="entry name" value="AUTOTRANSPORTER"/>
    <property type="match status" value="1"/>
</dbReference>
<proteinExistence type="predicted"/>
<feature type="domain" description="Autotransporter" evidence="1">
    <location>
        <begin position="123"/>
        <end position="409"/>
    </location>
</feature>
<sequence length="410" mass="45192">MFASVNRAPSSLPVIYIVFTVASGNAIGSDFFDGSLTKKLSAEVDTAVSEIKGIASHVRGDKVDRKYRSLNNYSSSPGVRHSVSSSRHSSTYVPLYSSDPFSGYAPPGLPEQALSDSSVFGEGHHSQVAGYIRVDNTILGDNASLNKSSEQEHSGYSLTLGGDYLFQNQYLFGLTLGLPFYKPMAEGSDTEIDGLIASGYFTYFQDSWFVDFNASYAVMDTDIERQVTLYTDPVINNANEADSDIWVFSLGTGYIFDYNYLHLAFESSLQYTLSDTDRYEERSALNSSSYLFSKIEDVDALESTMLITGMSISHPFRTPFGVFQPYAKGYLHYDIASGRERIISQLKSNYSGSILPIVVESNDDVYGRVHFGISGALSKDWYGYAEASQLVWHDDLSAYTISVGLSMALD</sequence>
<gene>
    <name evidence="2" type="ORF">C9J01_03170</name>
</gene>
<dbReference type="AlphaFoldDB" id="A0A2T3NKM8"/>
<protein>
    <submittedName>
        <fullName evidence="2">Autotransporter domain-containing protein</fullName>
    </submittedName>
</protein>
<dbReference type="SMART" id="SM00869">
    <property type="entry name" value="Autotransporter"/>
    <property type="match status" value="1"/>
</dbReference>
<dbReference type="Gene3D" id="2.40.128.130">
    <property type="entry name" value="Autotransporter beta-domain"/>
    <property type="match status" value="1"/>
</dbReference>
<dbReference type="Proteomes" id="UP000241346">
    <property type="component" value="Unassembled WGS sequence"/>
</dbReference>
<evidence type="ECO:0000313" key="3">
    <source>
        <dbReference type="Proteomes" id="UP000241346"/>
    </source>
</evidence>
<dbReference type="EMBL" id="PYMB01000001">
    <property type="protein sequence ID" value="PSW16023.1"/>
    <property type="molecule type" value="Genomic_DNA"/>
</dbReference>
<comment type="caution">
    <text evidence="2">The sequence shown here is derived from an EMBL/GenBank/DDBJ whole genome shotgun (WGS) entry which is preliminary data.</text>
</comment>
<dbReference type="SUPFAM" id="SSF103515">
    <property type="entry name" value="Autotransporter"/>
    <property type="match status" value="1"/>
</dbReference>
<dbReference type="OrthoDB" id="5809670at2"/>
<name>A0A2T3NKM8_9GAMM</name>
<dbReference type="Pfam" id="PF03797">
    <property type="entry name" value="Autotransporter"/>
    <property type="match status" value="1"/>
</dbReference>
<evidence type="ECO:0000259" key="1">
    <source>
        <dbReference type="PROSITE" id="PS51208"/>
    </source>
</evidence>
<organism evidence="2 3">
    <name type="scientific">Photobacterium rosenbergii</name>
    <dbReference type="NCBI Taxonomy" id="294936"/>
    <lineage>
        <taxon>Bacteria</taxon>
        <taxon>Pseudomonadati</taxon>
        <taxon>Pseudomonadota</taxon>
        <taxon>Gammaproteobacteria</taxon>
        <taxon>Vibrionales</taxon>
        <taxon>Vibrionaceae</taxon>
        <taxon>Photobacterium</taxon>
    </lineage>
</organism>
<evidence type="ECO:0000313" key="2">
    <source>
        <dbReference type="EMBL" id="PSW16023.1"/>
    </source>
</evidence>
<dbReference type="InterPro" id="IPR005546">
    <property type="entry name" value="Autotransporte_beta"/>
</dbReference>
<accession>A0A2T3NKM8</accession>
<dbReference type="RefSeq" id="WP_107296644.1">
    <property type="nucleotide sequence ID" value="NZ_PYMB01000001.1"/>
</dbReference>
<dbReference type="InterPro" id="IPR036709">
    <property type="entry name" value="Autotransporte_beta_dom_sf"/>
</dbReference>